<comment type="caution">
    <text evidence="2">The sequence shown here is derived from an EMBL/GenBank/DDBJ whole genome shotgun (WGS) entry which is preliminary data.</text>
</comment>
<name>A0A1Q5PB19_9BACT</name>
<dbReference type="AlphaFoldDB" id="A0A1Q5PB19"/>
<gene>
    <name evidence="2" type="ORF">A3841_02345</name>
</gene>
<dbReference type="Proteomes" id="UP000186551">
    <property type="component" value="Unassembled WGS sequence"/>
</dbReference>
<keyword evidence="1" id="KW-0732">Signal</keyword>
<accession>A0A1Q5PB19</accession>
<evidence type="ECO:0000313" key="3">
    <source>
        <dbReference type="Proteomes" id="UP000186551"/>
    </source>
</evidence>
<dbReference type="STRING" id="1797110.A3841_02345"/>
<evidence type="ECO:0008006" key="4">
    <source>
        <dbReference type="Google" id="ProtNLM"/>
    </source>
</evidence>
<reference evidence="2 3" key="1">
    <citation type="submission" date="2016-03" db="EMBL/GenBank/DDBJ databases">
        <title>Genome sequence of Pontibacter sp. nov., of the family cytophagaceae, isolated from marine sediment of the Yellow Sea, China.</title>
        <authorList>
            <person name="Zhang G."/>
            <person name="Zhang R."/>
        </authorList>
    </citation>
    <scope>NUCLEOTIDE SEQUENCE [LARGE SCALE GENOMIC DNA]</scope>
    <source>
        <strain evidence="2 3">S10-8</strain>
    </source>
</reference>
<feature type="signal peptide" evidence="1">
    <location>
        <begin position="1"/>
        <end position="20"/>
    </location>
</feature>
<protein>
    <recommendedName>
        <fullName evidence="4">Lipoprotein</fullName>
    </recommendedName>
</protein>
<dbReference type="OrthoDB" id="163809at2"/>
<sequence>MANYLLSLLMILLLMTQCQRDEVLPQEAEPGKAFLLKQGERLQLTGHENTRLGLQVEEVSDSRCPEDVVCVWYGNAVVKLKVYSSSGKSQVLTFCIGDCRPEPTRGKHTVTAEVGGQAYEITLLEVLPYPNATDQQPAKQVKLLVNRAG</sequence>
<dbReference type="EMBL" id="LVWA01000009">
    <property type="protein sequence ID" value="OKL39425.1"/>
    <property type="molecule type" value="Genomic_DNA"/>
</dbReference>
<dbReference type="RefSeq" id="WP_073853314.1">
    <property type="nucleotide sequence ID" value="NZ_LVWA01000009.1"/>
</dbReference>
<evidence type="ECO:0000256" key="1">
    <source>
        <dbReference type="SAM" id="SignalP"/>
    </source>
</evidence>
<keyword evidence="3" id="KW-1185">Reference proteome</keyword>
<organism evidence="2 3">
    <name type="scientific">Pontibacter flavimaris</name>
    <dbReference type="NCBI Taxonomy" id="1797110"/>
    <lineage>
        <taxon>Bacteria</taxon>
        <taxon>Pseudomonadati</taxon>
        <taxon>Bacteroidota</taxon>
        <taxon>Cytophagia</taxon>
        <taxon>Cytophagales</taxon>
        <taxon>Hymenobacteraceae</taxon>
        <taxon>Pontibacter</taxon>
    </lineage>
</organism>
<feature type="chain" id="PRO_5013248233" description="Lipoprotein" evidence="1">
    <location>
        <begin position="21"/>
        <end position="149"/>
    </location>
</feature>
<evidence type="ECO:0000313" key="2">
    <source>
        <dbReference type="EMBL" id="OKL39425.1"/>
    </source>
</evidence>
<proteinExistence type="predicted"/>